<sequence>MMFVDVLRACAVLQDCANQLAVLGNIMHPGKDTQQRTELHLKTARLMAGSSLSDFTGELHQSQKQLSIQERLFTPDNLAKVQKDSSRRAAEEESPASGHNKQEEGRLRIKALQKELLDIHKQKTEECVRLEELVAYLRDQVQDIRVLSNRQGKFVNSCAEQLVCQGLKVNSHKEKELEDEVGMLQERTEEEKNVHMELETFLKRQHANLQEKLQFWIQRYEKDMEKKEQEITALQNKRNVSQARIQELSKKCRDMQEVIIEDRTEKECLRAQLEKEQKERDAATKVKSSFIDSRKSRSKENDYEKVYHFIM</sequence>
<dbReference type="GO" id="GO:0005737">
    <property type="term" value="C:cytoplasm"/>
    <property type="evidence" value="ECO:0007669"/>
    <property type="project" value="TreeGrafter"/>
</dbReference>
<dbReference type="Proteomes" id="UP000472262">
    <property type="component" value="Unassembled WGS sequence"/>
</dbReference>
<dbReference type="Ensembl" id="ENSSGRT00000060213.1">
    <property type="protein sequence ID" value="ENSSGRP00000056403.1"/>
    <property type="gene ID" value="ENSSGRG00000029511.1"/>
</dbReference>
<evidence type="ECO:0000256" key="3">
    <source>
        <dbReference type="ARBA" id="ARBA00022490"/>
    </source>
</evidence>
<name>A0A672NYK8_SINGR</name>
<protein>
    <submittedName>
        <fullName evidence="7">Uncharacterized protein</fullName>
    </submittedName>
</protein>
<dbReference type="GO" id="GO:0007288">
    <property type="term" value="P:sperm axoneme assembly"/>
    <property type="evidence" value="ECO:0007669"/>
    <property type="project" value="TreeGrafter"/>
</dbReference>
<dbReference type="OMA" id="QFEEMTI"/>
<reference evidence="7" key="1">
    <citation type="submission" date="2025-08" db="UniProtKB">
        <authorList>
            <consortium name="Ensembl"/>
        </authorList>
    </citation>
    <scope>IDENTIFICATION</scope>
</reference>
<gene>
    <name evidence="7" type="primary">iqcg</name>
</gene>
<dbReference type="FunCoup" id="A0A672NYK8">
    <property type="interactions" value="282"/>
</dbReference>
<keyword evidence="3" id="KW-0963">Cytoplasm</keyword>
<feature type="region of interest" description="Disordered" evidence="6">
    <location>
        <begin position="277"/>
        <end position="301"/>
    </location>
</feature>
<organism evidence="7 8">
    <name type="scientific">Sinocyclocheilus grahami</name>
    <name type="common">Dianchi golden-line fish</name>
    <name type="synonym">Barbus grahami</name>
    <dbReference type="NCBI Taxonomy" id="75366"/>
    <lineage>
        <taxon>Eukaryota</taxon>
        <taxon>Metazoa</taxon>
        <taxon>Chordata</taxon>
        <taxon>Craniata</taxon>
        <taxon>Vertebrata</taxon>
        <taxon>Euteleostomi</taxon>
        <taxon>Actinopterygii</taxon>
        <taxon>Neopterygii</taxon>
        <taxon>Teleostei</taxon>
        <taxon>Ostariophysi</taxon>
        <taxon>Cypriniformes</taxon>
        <taxon>Cyprinidae</taxon>
        <taxon>Cyprininae</taxon>
        <taxon>Sinocyclocheilus</taxon>
    </lineage>
</organism>
<evidence type="ECO:0000256" key="6">
    <source>
        <dbReference type="SAM" id="MobiDB-lite"/>
    </source>
</evidence>
<evidence type="ECO:0000256" key="4">
    <source>
        <dbReference type="ARBA" id="ARBA00023212"/>
    </source>
</evidence>
<keyword evidence="5" id="KW-0966">Cell projection</keyword>
<dbReference type="InParanoid" id="A0A672NYK8"/>
<evidence type="ECO:0000313" key="8">
    <source>
        <dbReference type="Proteomes" id="UP000472262"/>
    </source>
</evidence>
<dbReference type="PANTHER" id="PTHR14871:SF1">
    <property type="entry name" value="DYNEIN REGULATORY COMPLEX PROTEIN 9"/>
    <property type="match status" value="1"/>
</dbReference>
<keyword evidence="8" id="KW-1185">Reference proteome</keyword>
<evidence type="ECO:0000256" key="1">
    <source>
        <dbReference type="ARBA" id="ARBA00004245"/>
    </source>
</evidence>
<feature type="compositionally biased region" description="Basic and acidic residues" evidence="6">
    <location>
        <begin position="81"/>
        <end position="91"/>
    </location>
</feature>
<proteinExistence type="predicted"/>
<reference evidence="7" key="2">
    <citation type="submission" date="2025-09" db="UniProtKB">
        <authorList>
            <consortium name="Ensembl"/>
        </authorList>
    </citation>
    <scope>IDENTIFICATION</scope>
</reference>
<evidence type="ECO:0000256" key="5">
    <source>
        <dbReference type="ARBA" id="ARBA00023273"/>
    </source>
</evidence>
<accession>A0A672NYK8</accession>
<evidence type="ECO:0000256" key="2">
    <source>
        <dbReference type="ARBA" id="ARBA00004316"/>
    </source>
</evidence>
<feature type="region of interest" description="Disordered" evidence="6">
    <location>
        <begin position="80"/>
        <end position="105"/>
    </location>
</feature>
<comment type="subcellular location">
    <subcellularLocation>
        <location evidence="2">Cell projection</location>
    </subcellularLocation>
    <subcellularLocation>
        <location evidence="1">Cytoplasm</location>
        <location evidence="1">Cytoskeleton</location>
    </subcellularLocation>
</comment>
<dbReference type="AlphaFoldDB" id="A0A672NYK8"/>
<evidence type="ECO:0000313" key="7">
    <source>
        <dbReference type="Ensembl" id="ENSSGRP00000056403.1"/>
    </source>
</evidence>
<dbReference type="GO" id="GO:0036126">
    <property type="term" value="C:sperm flagellum"/>
    <property type="evidence" value="ECO:0007669"/>
    <property type="project" value="TreeGrafter"/>
</dbReference>
<dbReference type="GO" id="GO:0005856">
    <property type="term" value="C:cytoskeleton"/>
    <property type="evidence" value="ECO:0007669"/>
    <property type="project" value="UniProtKB-SubCell"/>
</dbReference>
<dbReference type="InterPro" id="IPR042618">
    <property type="entry name" value="IQCG"/>
</dbReference>
<feature type="compositionally biased region" description="Basic and acidic residues" evidence="6">
    <location>
        <begin position="292"/>
        <end position="301"/>
    </location>
</feature>
<keyword evidence="4" id="KW-0206">Cytoskeleton</keyword>
<dbReference type="PANTHER" id="PTHR14871">
    <property type="entry name" value="DYNEIN REGULATORY COMPLEX PROTEIN 9"/>
    <property type="match status" value="1"/>
</dbReference>